<dbReference type="STRING" id="3916.A0A3Q0ERU7"/>
<keyword evidence="2" id="KW-1185">Reference proteome</keyword>
<feature type="region of interest" description="Disordered" evidence="1">
    <location>
        <begin position="437"/>
        <end position="482"/>
    </location>
</feature>
<dbReference type="GO" id="GO:0005776">
    <property type="term" value="C:autophagosome"/>
    <property type="evidence" value="ECO:0007669"/>
    <property type="project" value="TreeGrafter"/>
</dbReference>
<organism evidence="2 3">
    <name type="scientific">Vigna radiata var. radiata</name>
    <name type="common">Mung bean</name>
    <name type="synonym">Phaseolus aureus</name>
    <dbReference type="NCBI Taxonomy" id="3916"/>
    <lineage>
        <taxon>Eukaryota</taxon>
        <taxon>Viridiplantae</taxon>
        <taxon>Streptophyta</taxon>
        <taxon>Embryophyta</taxon>
        <taxon>Tracheophyta</taxon>
        <taxon>Spermatophyta</taxon>
        <taxon>Magnoliopsida</taxon>
        <taxon>eudicotyledons</taxon>
        <taxon>Gunneridae</taxon>
        <taxon>Pentapetalae</taxon>
        <taxon>rosids</taxon>
        <taxon>fabids</taxon>
        <taxon>Fabales</taxon>
        <taxon>Fabaceae</taxon>
        <taxon>Papilionoideae</taxon>
        <taxon>50 kb inversion clade</taxon>
        <taxon>NPAAA clade</taxon>
        <taxon>indigoferoid/millettioid clade</taxon>
        <taxon>Phaseoleae</taxon>
        <taxon>Vigna</taxon>
    </lineage>
</organism>
<dbReference type="GO" id="GO:0061908">
    <property type="term" value="C:phagophore"/>
    <property type="evidence" value="ECO:0007669"/>
    <property type="project" value="TreeGrafter"/>
</dbReference>
<dbReference type="RefSeq" id="XP_022634420.1">
    <property type="nucleotide sequence ID" value="XM_022778699.1"/>
</dbReference>
<dbReference type="Proteomes" id="UP000087766">
    <property type="component" value="Chromosome 2"/>
</dbReference>
<dbReference type="OrthoDB" id="1644512at2759"/>
<protein>
    <submittedName>
        <fullName evidence="3">Uncharacterized protein LOC106756404 isoform X1</fullName>
    </submittedName>
</protein>
<feature type="compositionally biased region" description="Low complexity" evidence="1">
    <location>
        <begin position="462"/>
        <end position="472"/>
    </location>
</feature>
<gene>
    <name evidence="3" type="primary">LOC106756404</name>
</gene>
<dbReference type="PANTHER" id="PTHR34659:SF1">
    <property type="entry name" value="PROTEIN EGT2"/>
    <property type="match status" value="1"/>
</dbReference>
<name>A0A3Q0ERU7_VIGRR</name>
<accession>A0A3Q0ERU7</accession>
<dbReference type="GO" id="GO:0006950">
    <property type="term" value="P:response to stress"/>
    <property type="evidence" value="ECO:0007669"/>
    <property type="project" value="TreeGrafter"/>
</dbReference>
<feature type="region of interest" description="Disordered" evidence="1">
    <location>
        <begin position="503"/>
        <end position="530"/>
    </location>
</feature>
<reference evidence="2" key="1">
    <citation type="journal article" date="2014" name="Nat. Commun.">
        <title>Genome sequence of mungbean and insights into evolution within Vigna species.</title>
        <authorList>
            <person name="Kang Y.J."/>
            <person name="Kim S.K."/>
            <person name="Kim M.Y."/>
            <person name="Lestari P."/>
            <person name="Kim K.H."/>
            <person name="Ha B.K."/>
            <person name="Jun T.H."/>
            <person name="Hwang W.J."/>
            <person name="Lee T."/>
            <person name="Lee J."/>
            <person name="Shim S."/>
            <person name="Yoon M.Y."/>
            <person name="Jang Y.E."/>
            <person name="Han K.S."/>
            <person name="Taeprayoon P."/>
            <person name="Yoon N."/>
            <person name="Somta P."/>
            <person name="Tanya P."/>
            <person name="Kim K.S."/>
            <person name="Gwag J.G."/>
            <person name="Moon J.K."/>
            <person name="Lee Y.H."/>
            <person name="Park B.S."/>
            <person name="Bombarely A."/>
            <person name="Doyle J.J."/>
            <person name="Jackson S.A."/>
            <person name="Schafleitner R."/>
            <person name="Srinives P."/>
            <person name="Varshney R.K."/>
            <person name="Lee S.H."/>
        </authorList>
    </citation>
    <scope>NUCLEOTIDE SEQUENCE [LARGE SCALE GENOMIC DNA]</scope>
    <source>
        <strain evidence="2">cv. VC1973A</strain>
    </source>
</reference>
<feature type="compositionally biased region" description="Low complexity" evidence="1">
    <location>
        <begin position="519"/>
        <end position="530"/>
    </location>
</feature>
<dbReference type="GeneID" id="106756404"/>
<dbReference type="PANTHER" id="PTHR34659">
    <property type="entry name" value="BNAA05G11610D PROTEIN"/>
    <property type="match status" value="1"/>
</dbReference>
<evidence type="ECO:0000313" key="3">
    <source>
        <dbReference type="RefSeq" id="XP_022634420.1"/>
    </source>
</evidence>
<evidence type="ECO:0000256" key="1">
    <source>
        <dbReference type="SAM" id="MobiDB-lite"/>
    </source>
</evidence>
<dbReference type="InterPro" id="IPR053273">
    <property type="entry name" value="CST_Regulator"/>
</dbReference>
<evidence type="ECO:0000313" key="2">
    <source>
        <dbReference type="Proteomes" id="UP000087766"/>
    </source>
</evidence>
<sequence>MMDLRFNRNKWVGNIYQKFEAVCHEVDDIVCQDAKKYLENQVQNVGDSVKKFYSGVVHELLPLNSSVNSQYEDHLLVAETNKIDFSVDSVCKDNNKKRDEENPINHYHVALMNSNANDIADHKQHGVPVKNIDELGLFSLELEGSCITKEEVGVDSSGTSKSKKENFHISFEEASIGIADYNQDGVPVKNILANQESDESCSVSLELENSCITQEEVGLDSRGTSESERENFHTCFEEFAAESDPKPMNLMSVGEKESLEFPIHSESSCDTFDSGWEVSIKTKVSIDENAGKNSCLIADENAMNSSPSQAWSPHSLDEEIPINYFSLALHDTNGTSIADIPKVGVHTRNVNQVSDESCTVSLEMEDSYIPQEEVGDESRGTFVSTKENIHTGSEVVALESVPKPLNMISVGEKESLEFPIHREPCFDSFDSRSKVSIRTNDNRDVNPPQNSRLTVEENARNSSTSQVLSSQSLDEEESTNVSLFRESSNANQNTHGILAEVSSDVSVSSERPMTRTEPSCSSSSLSSGSLYSESHGRYSFENESCKRNPGDASPCISDSFVLPGCCESSTHPAGQVTEPQSGLVFSGFCQSMGSKDKSLMISLESCTEVIQLKDDDPKLEKSCVNVVDSELHAVACRTRKLRSYKKRIQDAFASKKRLSKEYEQLAIWYGDCDIEPRHDFSETLLPLSTRTDMESNNVQEEHDSESFHSQLLKMENQLSFLGTVQIQMKENELNELKHACFYYFSFSHHSL</sequence>
<reference evidence="3" key="2">
    <citation type="submission" date="2025-08" db="UniProtKB">
        <authorList>
            <consortium name="RefSeq"/>
        </authorList>
    </citation>
    <scope>IDENTIFICATION</scope>
    <source>
        <tissue evidence="3">Leaf</tissue>
    </source>
</reference>
<dbReference type="AlphaFoldDB" id="A0A3Q0ERU7"/>
<proteinExistence type="predicted"/>